<organism evidence="1 2">
    <name type="scientific">Canavalia gladiata</name>
    <name type="common">Sword bean</name>
    <name type="synonym">Dolichos gladiatus</name>
    <dbReference type="NCBI Taxonomy" id="3824"/>
    <lineage>
        <taxon>Eukaryota</taxon>
        <taxon>Viridiplantae</taxon>
        <taxon>Streptophyta</taxon>
        <taxon>Embryophyta</taxon>
        <taxon>Tracheophyta</taxon>
        <taxon>Spermatophyta</taxon>
        <taxon>Magnoliopsida</taxon>
        <taxon>eudicotyledons</taxon>
        <taxon>Gunneridae</taxon>
        <taxon>Pentapetalae</taxon>
        <taxon>rosids</taxon>
        <taxon>fabids</taxon>
        <taxon>Fabales</taxon>
        <taxon>Fabaceae</taxon>
        <taxon>Papilionoideae</taxon>
        <taxon>50 kb inversion clade</taxon>
        <taxon>NPAAA clade</taxon>
        <taxon>indigoferoid/millettioid clade</taxon>
        <taxon>Phaseoleae</taxon>
        <taxon>Canavalia</taxon>
    </lineage>
</organism>
<dbReference type="AlphaFoldDB" id="A0AAN9KDR5"/>
<dbReference type="EMBL" id="JAYMYQ010000008">
    <property type="protein sequence ID" value="KAK7315585.1"/>
    <property type="molecule type" value="Genomic_DNA"/>
</dbReference>
<proteinExistence type="predicted"/>
<protein>
    <submittedName>
        <fullName evidence="1">Uncharacterized protein</fullName>
    </submittedName>
</protein>
<gene>
    <name evidence="1" type="ORF">VNO77_34142</name>
</gene>
<comment type="caution">
    <text evidence="1">The sequence shown here is derived from an EMBL/GenBank/DDBJ whole genome shotgun (WGS) entry which is preliminary data.</text>
</comment>
<keyword evidence="2" id="KW-1185">Reference proteome</keyword>
<name>A0AAN9KDR5_CANGL</name>
<accession>A0AAN9KDR5</accession>
<evidence type="ECO:0000313" key="1">
    <source>
        <dbReference type="EMBL" id="KAK7315585.1"/>
    </source>
</evidence>
<reference evidence="1 2" key="1">
    <citation type="submission" date="2024-01" db="EMBL/GenBank/DDBJ databases">
        <title>The genomes of 5 underutilized Papilionoideae crops provide insights into root nodulation and disease resistanc.</title>
        <authorList>
            <person name="Jiang F."/>
        </authorList>
    </citation>
    <scope>NUCLEOTIDE SEQUENCE [LARGE SCALE GENOMIC DNA]</scope>
    <source>
        <strain evidence="1">LVBAO_FW01</strain>
        <tissue evidence="1">Leaves</tissue>
    </source>
</reference>
<sequence length="76" mass="8299">MSKQVTMALGGNSNSLHDMLVVLSVYSDNRISDVVLHSMARRRASSSGMRVAGEAKTKLQSCGLPDIRPALLRYCF</sequence>
<dbReference type="Proteomes" id="UP001367508">
    <property type="component" value="Unassembled WGS sequence"/>
</dbReference>
<evidence type="ECO:0000313" key="2">
    <source>
        <dbReference type="Proteomes" id="UP001367508"/>
    </source>
</evidence>